<keyword evidence="2" id="KW-1185">Reference proteome</keyword>
<comment type="caution">
    <text evidence="1">The sequence shown here is derived from an EMBL/GenBank/DDBJ whole genome shotgun (WGS) entry which is preliminary data.</text>
</comment>
<evidence type="ECO:0000313" key="1">
    <source>
        <dbReference type="EMBL" id="MEU0707720.1"/>
    </source>
</evidence>
<evidence type="ECO:0000313" key="2">
    <source>
        <dbReference type="Proteomes" id="UP001550378"/>
    </source>
</evidence>
<reference evidence="1 2" key="1">
    <citation type="submission" date="2024-06" db="EMBL/GenBank/DDBJ databases">
        <title>The Natural Products Discovery Center: Release of the First 8490 Sequenced Strains for Exploring Actinobacteria Biosynthetic Diversity.</title>
        <authorList>
            <person name="Kalkreuter E."/>
            <person name="Kautsar S.A."/>
            <person name="Yang D."/>
            <person name="Bader C.D."/>
            <person name="Teijaro C.N."/>
            <person name="Fluegel L."/>
            <person name="Davis C.M."/>
            <person name="Simpson J.R."/>
            <person name="Lauterbach L."/>
            <person name="Steele A.D."/>
            <person name="Gui C."/>
            <person name="Meng S."/>
            <person name="Li G."/>
            <person name="Viehrig K."/>
            <person name="Ye F."/>
            <person name="Su P."/>
            <person name="Kiefer A.F."/>
            <person name="Nichols A."/>
            <person name="Cepeda A.J."/>
            <person name="Yan W."/>
            <person name="Fan B."/>
            <person name="Jiang Y."/>
            <person name="Adhikari A."/>
            <person name="Zheng C.-J."/>
            <person name="Schuster L."/>
            <person name="Cowan T.M."/>
            <person name="Smanski M.J."/>
            <person name="Chevrette M.G."/>
            <person name="De Carvalho L.P.S."/>
            <person name="Shen B."/>
        </authorList>
    </citation>
    <scope>NUCLEOTIDE SEQUENCE [LARGE SCALE GENOMIC DNA]</scope>
    <source>
        <strain evidence="1 2">NPDC006337</strain>
    </source>
</reference>
<dbReference type="Proteomes" id="UP001550378">
    <property type="component" value="Unassembled WGS sequence"/>
</dbReference>
<organism evidence="1 2">
    <name type="scientific">Streptomyces lavendulocolor</name>
    <dbReference type="NCBI Taxonomy" id="67316"/>
    <lineage>
        <taxon>Bacteria</taxon>
        <taxon>Bacillati</taxon>
        <taxon>Actinomycetota</taxon>
        <taxon>Actinomycetes</taxon>
        <taxon>Kitasatosporales</taxon>
        <taxon>Streptomycetaceae</taxon>
        <taxon>Streptomyces</taxon>
    </lineage>
</organism>
<protein>
    <submittedName>
        <fullName evidence="1">Uncharacterized protein</fullName>
    </submittedName>
</protein>
<dbReference type="EMBL" id="JBEXZR010000006">
    <property type="protein sequence ID" value="MEU0707720.1"/>
    <property type="molecule type" value="Genomic_DNA"/>
</dbReference>
<gene>
    <name evidence="1" type="ORF">ABZ508_10160</name>
</gene>
<proteinExistence type="predicted"/>
<name>A0ABV2W2F4_9ACTN</name>
<accession>A0ABV2W2F4</accession>
<sequence>MNQTTVGFTTWNVSYAETAGAIPVVPFGVPENGPPPAAPRHLAGLPIGAQWPAKSSLAVRAAGAATGSGRALA</sequence>
<dbReference type="RefSeq" id="WP_356577774.1">
    <property type="nucleotide sequence ID" value="NZ_JBEXZO010000025.1"/>
</dbReference>